<reference evidence="2 3" key="1">
    <citation type="submission" date="2019-05" db="EMBL/GenBank/DDBJ databases">
        <title>Mikania micrantha, genome provides insights into the molecular mechanism of rapid growth.</title>
        <authorList>
            <person name="Liu B."/>
        </authorList>
    </citation>
    <scope>NUCLEOTIDE SEQUENCE [LARGE SCALE GENOMIC DNA]</scope>
    <source>
        <strain evidence="2">NLD-2019</strain>
        <tissue evidence="2">Leaf</tissue>
    </source>
</reference>
<dbReference type="EMBL" id="SZYD01000007">
    <property type="protein sequence ID" value="KAD5802776.1"/>
    <property type="molecule type" value="Genomic_DNA"/>
</dbReference>
<keyword evidence="3" id="KW-1185">Reference proteome</keyword>
<dbReference type="AlphaFoldDB" id="A0A5N6P383"/>
<keyword evidence="1" id="KW-0812">Transmembrane</keyword>
<protein>
    <submittedName>
        <fullName evidence="2">Uncharacterized protein</fullName>
    </submittedName>
</protein>
<keyword evidence="1" id="KW-1133">Transmembrane helix</keyword>
<proteinExistence type="predicted"/>
<name>A0A5N6P383_9ASTR</name>
<feature type="transmembrane region" description="Helical" evidence="1">
    <location>
        <begin position="67"/>
        <end position="87"/>
    </location>
</feature>
<comment type="caution">
    <text evidence="2">The sequence shown here is derived from an EMBL/GenBank/DDBJ whole genome shotgun (WGS) entry which is preliminary data.</text>
</comment>
<evidence type="ECO:0000313" key="3">
    <source>
        <dbReference type="Proteomes" id="UP000326396"/>
    </source>
</evidence>
<dbReference type="Proteomes" id="UP000326396">
    <property type="component" value="Linkage Group LG15"/>
</dbReference>
<organism evidence="2 3">
    <name type="scientific">Mikania micrantha</name>
    <name type="common">bitter vine</name>
    <dbReference type="NCBI Taxonomy" id="192012"/>
    <lineage>
        <taxon>Eukaryota</taxon>
        <taxon>Viridiplantae</taxon>
        <taxon>Streptophyta</taxon>
        <taxon>Embryophyta</taxon>
        <taxon>Tracheophyta</taxon>
        <taxon>Spermatophyta</taxon>
        <taxon>Magnoliopsida</taxon>
        <taxon>eudicotyledons</taxon>
        <taxon>Gunneridae</taxon>
        <taxon>Pentapetalae</taxon>
        <taxon>asterids</taxon>
        <taxon>campanulids</taxon>
        <taxon>Asterales</taxon>
        <taxon>Asteraceae</taxon>
        <taxon>Asteroideae</taxon>
        <taxon>Heliantheae alliance</taxon>
        <taxon>Eupatorieae</taxon>
        <taxon>Mikania</taxon>
    </lineage>
</organism>
<gene>
    <name evidence="2" type="ORF">E3N88_14136</name>
</gene>
<keyword evidence="1" id="KW-0472">Membrane</keyword>
<evidence type="ECO:0000256" key="1">
    <source>
        <dbReference type="SAM" id="Phobius"/>
    </source>
</evidence>
<accession>A0A5N6P383</accession>
<sequence>MRLLPYSLRGKYDVAPIFIWGKYGCSSTCYWVLDGLIKSFDGLMDRMWAVEGFISSGQPIRFLMIELFMGAAVGLVFSCLAGNIKGWSFEMGWGFMLAHNGAGNVDLAHPILWVPGSGLVSGLLLDMASTGLLWRAASWEGVLVLFSLHCHGLADWHHGGGRLLIGSRVLWVGHSADAALAIRTSWSGALRTRDLRFFYT</sequence>
<evidence type="ECO:0000313" key="2">
    <source>
        <dbReference type="EMBL" id="KAD5802776.1"/>
    </source>
</evidence>